<feature type="compositionally biased region" description="Polar residues" evidence="1">
    <location>
        <begin position="19"/>
        <end position="28"/>
    </location>
</feature>
<dbReference type="Proteomes" id="UP001066276">
    <property type="component" value="Chromosome 12"/>
</dbReference>
<organism evidence="2 3">
    <name type="scientific">Pleurodeles waltl</name>
    <name type="common">Iberian ribbed newt</name>
    <dbReference type="NCBI Taxonomy" id="8319"/>
    <lineage>
        <taxon>Eukaryota</taxon>
        <taxon>Metazoa</taxon>
        <taxon>Chordata</taxon>
        <taxon>Craniata</taxon>
        <taxon>Vertebrata</taxon>
        <taxon>Euteleostomi</taxon>
        <taxon>Amphibia</taxon>
        <taxon>Batrachia</taxon>
        <taxon>Caudata</taxon>
        <taxon>Salamandroidea</taxon>
        <taxon>Salamandridae</taxon>
        <taxon>Pleurodelinae</taxon>
        <taxon>Pleurodeles</taxon>
    </lineage>
</organism>
<dbReference type="EMBL" id="JANPWB010000016">
    <property type="protein sequence ID" value="KAJ1081812.1"/>
    <property type="molecule type" value="Genomic_DNA"/>
</dbReference>
<name>A0AAV7KUA5_PLEWA</name>
<proteinExistence type="predicted"/>
<reference evidence="2" key="1">
    <citation type="journal article" date="2022" name="bioRxiv">
        <title>Sequencing and chromosome-scale assembly of the giantPleurodeles waltlgenome.</title>
        <authorList>
            <person name="Brown T."/>
            <person name="Elewa A."/>
            <person name="Iarovenko S."/>
            <person name="Subramanian E."/>
            <person name="Araus A.J."/>
            <person name="Petzold A."/>
            <person name="Susuki M."/>
            <person name="Suzuki K.-i.T."/>
            <person name="Hayashi T."/>
            <person name="Toyoda A."/>
            <person name="Oliveira C."/>
            <person name="Osipova E."/>
            <person name="Leigh N.D."/>
            <person name="Simon A."/>
            <person name="Yun M.H."/>
        </authorList>
    </citation>
    <scope>NUCLEOTIDE SEQUENCE</scope>
    <source>
        <strain evidence="2">20211129_DDA</strain>
        <tissue evidence="2">Liver</tissue>
    </source>
</reference>
<evidence type="ECO:0000256" key="1">
    <source>
        <dbReference type="SAM" id="MobiDB-lite"/>
    </source>
</evidence>
<comment type="caution">
    <text evidence="2">The sequence shown here is derived from an EMBL/GenBank/DDBJ whole genome shotgun (WGS) entry which is preliminary data.</text>
</comment>
<sequence length="177" mass="19200">MITIKLLITESQVFSKRTSPVCTLSSNAPKKEKGEGGPRDPTAVPIFLWRKQFQEEITLKTNADELLSASRPQRVKELQKNLSAKNADRPARAALPVGAGLGIRGNSKIRTERRVGSTSAASLASCRNTRGAPGRLQPPARPRSRAERKGEERFSGLRLPRAHSQPSSELGPEVGVA</sequence>
<evidence type="ECO:0000313" key="2">
    <source>
        <dbReference type="EMBL" id="KAJ1081812.1"/>
    </source>
</evidence>
<accession>A0AAV7KUA5</accession>
<feature type="region of interest" description="Disordered" evidence="1">
    <location>
        <begin position="19"/>
        <end position="42"/>
    </location>
</feature>
<gene>
    <name evidence="2" type="ORF">NDU88_001987</name>
</gene>
<evidence type="ECO:0000313" key="3">
    <source>
        <dbReference type="Proteomes" id="UP001066276"/>
    </source>
</evidence>
<dbReference type="AlphaFoldDB" id="A0AAV7KUA5"/>
<protein>
    <submittedName>
        <fullName evidence="2">Uncharacterized protein</fullName>
    </submittedName>
</protein>
<feature type="compositionally biased region" description="Polar residues" evidence="1">
    <location>
        <begin position="116"/>
        <end position="128"/>
    </location>
</feature>
<feature type="region of interest" description="Disordered" evidence="1">
    <location>
        <begin position="111"/>
        <end position="177"/>
    </location>
</feature>
<feature type="compositionally biased region" description="Basic and acidic residues" evidence="1">
    <location>
        <begin position="29"/>
        <end position="38"/>
    </location>
</feature>
<keyword evidence="3" id="KW-1185">Reference proteome</keyword>
<feature type="compositionally biased region" description="Basic and acidic residues" evidence="1">
    <location>
        <begin position="144"/>
        <end position="155"/>
    </location>
</feature>